<dbReference type="InterPro" id="IPR050631">
    <property type="entry name" value="PheA/TfdB_FAD_monoxygenase"/>
</dbReference>
<name>A0A1S7TVR0_9HYPH</name>
<dbReference type="RefSeq" id="WP_080854844.1">
    <property type="nucleotide sequence ID" value="NZ_LT009776.1"/>
</dbReference>
<keyword evidence="5" id="KW-1185">Reference proteome</keyword>
<gene>
    <name evidence="4" type="ORF">AGR7A_Lc120196</name>
</gene>
<feature type="domain" description="FAD-binding" evidence="3">
    <location>
        <begin position="131"/>
        <end position="322"/>
    </location>
</feature>
<evidence type="ECO:0000313" key="5">
    <source>
        <dbReference type="Proteomes" id="UP000192140"/>
    </source>
</evidence>
<proteinExistence type="predicted"/>
<dbReference type="Pfam" id="PF01494">
    <property type="entry name" value="FAD_binding_3"/>
    <property type="match status" value="1"/>
</dbReference>
<evidence type="ECO:0000256" key="2">
    <source>
        <dbReference type="ARBA" id="ARBA00023027"/>
    </source>
</evidence>
<dbReference type="InterPro" id="IPR002938">
    <property type="entry name" value="FAD-bd"/>
</dbReference>
<dbReference type="GO" id="GO:0016491">
    <property type="term" value="F:oxidoreductase activity"/>
    <property type="evidence" value="ECO:0007669"/>
    <property type="project" value="UniProtKB-KW"/>
</dbReference>
<dbReference type="PRINTS" id="PR00420">
    <property type="entry name" value="RNGMNOXGNASE"/>
</dbReference>
<evidence type="ECO:0000313" key="4">
    <source>
        <dbReference type="EMBL" id="CVI58646.1"/>
    </source>
</evidence>
<organism evidence="4 5">
    <name type="scientific">Agrobacterium deltaense NCPPB 1641</name>
    <dbReference type="NCBI Taxonomy" id="1183425"/>
    <lineage>
        <taxon>Bacteria</taxon>
        <taxon>Pseudomonadati</taxon>
        <taxon>Pseudomonadota</taxon>
        <taxon>Alphaproteobacteria</taxon>
        <taxon>Hyphomicrobiales</taxon>
        <taxon>Rhizobiaceae</taxon>
        <taxon>Rhizobium/Agrobacterium group</taxon>
        <taxon>Agrobacterium</taxon>
    </lineage>
</organism>
<dbReference type="SUPFAM" id="SSF51905">
    <property type="entry name" value="FAD/NAD(P)-binding domain"/>
    <property type="match status" value="1"/>
</dbReference>
<keyword evidence="1" id="KW-0560">Oxidoreductase</keyword>
<dbReference type="AlphaFoldDB" id="A0A1S7TVR0"/>
<evidence type="ECO:0000259" key="3">
    <source>
        <dbReference type="Pfam" id="PF01494"/>
    </source>
</evidence>
<dbReference type="Gene3D" id="3.50.50.60">
    <property type="entry name" value="FAD/NAD(P)-binding domain"/>
    <property type="match status" value="1"/>
</dbReference>
<dbReference type="EMBL" id="FCNP01000033">
    <property type="protein sequence ID" value="CVI58646.1"/>
    <property type="molecule type" value="Genomic_DNA"/>
</dbReference>
<dbReference type="PANTHER" id="PTHR43476:SF4">
    <property type="entry name" value="BLR0106 PROTEIN"/>
    <property type="match status" value="1"/>
</dbReference>
<evidence type="ECO:0000256" key="1">
    <source>
        <dbReference type="ARBA" id="ARBA00023002"/>
    </source>
</evidence>
<protein>
    <submittedName>
        <fullName evidence="4">Aromatic-ring hydroxylase</fullName>
    </submittedName>
</protein>
<dbReference type="Proteomes" id="UP000192140">
    <property type="component" value="Unassembled WGS sequence"/>
</dbReference>
<reference evidence="4" key="1">
    <citation type="submission" date="2016-01" db="EMBL/GenBank/DDBJ databases">
        <authorList>
            <person name="Regsiter A."/>
            <person name="william w."/>
        </authorList>
    </citation>
    <scope>NUCLEOTIDE SEQUENCE</scope>
    <source>
        <strain evidence="4">NCPPB 1641</strain>
    </source>
</reference>
<accession>A0A1S7TVR0</accession>
<dbReference type="InterPro" id="IPR036188">
    <property type="entry name" value="FAD/NAD-bd_sf"/>
</dbReference>
<sequence length="380" mass="42625">MKRVAVIGGGPGGLYFAGLWKRRHPADVVKVFEHNPEGATFGFGVVFSAKAMDFLRTDDPETADLVTARMETWSDITLVHRGESVALDGVGFSAIGRLDLILLLTERARAAGVELSFSTTVQSVSELDGYDLIVAADGVNSLVRRAFEGDFQTSLTYLDEKFVWFGTTKRFETLTQTFVETEFGAFNAHHYRYSPTMSTFIVECDRESWLKAGFDRLGPEDSKARCEAIFAETLDGHGLVANKSTWRNFPWIWNGRWSHRNMVLIGDALHTAHYSIGSGTRLALEDVLALVKALEAHPGDVRDALEHYQTERQPVVEKLVRAARESAGWYADVPKHMRLSPVDFAHSYITRSGRIDDERLRSMSPRFMQRYDASRPRPAA</sequence>
<keyword evidence="2" id="KW-0520">NAD</keyword>
<dbReference type="PANTHER" id="PTHR43476">
    <property type="entry name" value="3-(3-HYDROXY-PHENYL)PROPIONATE/3-HYDROXYCINNAMIC ACID HYDROXYLASE"/>
    <property type="match status" value="1"/>
</dbReference>
<dbReference type="Gene3D" id="3.30.9.20">
    <property type="match status" value="1"/>
</dbReference>
<dbReference type="GO" id="GO:0071949">
    <property type="term" value="F:FAD binding"/>
    <property type="evidence" value="ECO:0007669"/>
    <property type="project" value="InterPro"/>
</dbReference>
<comment type="caution">
    <text evidence="4">The sequence shown here is derived from an EMBL/GenBank/DDBJ whole genome shotgun (WGS) entry which is preliminary data.</text>
</comment>